<reference evidence="1 2" key="1">
    <citation type="submission" date="2021-03" db="EMBL/GenBank/DDBJ databases">
        <title>Streptomyces strains.</title>
        <authorList>
            <person name="Lund M.B."/>
            <person name="Toerring T."/>
        </authorList>
    </citation>
    <scope>NUCLEOTIDE SEQUENCE [LARGE SCALE GENOMIC DNA]</scope>
    <source>
        <strain evidence="1 2">KCC S-1010</strain>
    </source>
</reference>
<dbReference type="EMBL" id="CP071595">
    <property type="protein sequence ID" value="QSY51434.1"/>
    <property type="molecule type" value="Genomic_DNA"/>
</dbReference>
<proteinExistence type="predicted"/>
<dbReference type="RefSeq" id="WP_143587640.1">
    <property type="nucleotide sequence ID" value="NZ_CP071595.1"/>
</dbReference>
<accession>A0ABX7RW11</accession>
<evidence type="ECO:0000313" key="2">
    <source>
        <dbReference type="Proteomes" id="UP000671836"/>
    </source>
</evidence>
<name>A0ABX7RW11_9ACTN</name>
<organism evidence="1 2">
    <name type="scientific">Streptomyces griseocarneus</name>
    <dbReference type="NCBI Taxonomy" id="51201"/>
    <lineage>
        <taxon>Bacteria</taxon>
        <taxon>Bacillati</taxon>
        <taxon>Actinomycetota</taxon>
        <taxon>Actinomycetes</taxon>
        <taxon>Kitasatosporales</taxon>
        <taxon>Streptomycetaceae</taxon>
        <taxon>Streptomyces</taxon>
    </lineage>
</organism>
<protein>
    <submittedName>
        <fullName evidence="1">Uncharacterized protein</fullName>
    </submittedName>
</protein>
<gene>
    <name evidence="1" type="ORF">J3S04_11515</name>
</gene>
<dbReference type="Proteomes" id="UP000671836">
    <property type="component" value="Chromosome"/>
</dbReference>
<evidence type="ECO:0000313" key="1">
    <source>
        <dbReference type="EMBL" id="QSY51434.1"/>
    </source>
</evidence>
<sequence>MARICRLMEKTWERSEVNQRAEVLASFLASRPRYSTDAEARKTLTHKLEIVRESLEDDSLDVARRCLEDLEDEAAEWADHPHYPAAPRAHEADAQVRDYVKDELRSRLSTKQRGDRDVLRGSIEYTRRRLLFNTPNLTMFDRLDVHYISGRALMALDLGHLYMAGRERERLREIAKRYEA</sequence>
<keyword evidence="2" id="KW-1185">Reference proteome</keyword>